<reference evidence="2 3" key="1">
    <citation type="submission" date="2018-04" db="EMBL/GenBank/DDBJ databases">
        <title>The genome of golden apple snail Pomacea canaliculata provides insight into stress tolerance and invasive adaptation.</title>
        <authorList>
            <person name="Liu C."/>
            <person name="Liu B."/>
            <person name="Ren Y."/>
            <person name="Zhang Y."/>
            <person name="Wang H."/>
            <person name="Li S."/>
            <person name="Jiang F."/>
            <person name="Yin L."/>
            <person name="Zhang G."/>
            <person name="Qian W."/>
            <person name="Fan W."/>
        </authorList>
    </citation>
    <scope>NUCLEOTIDE SEQUENCE [LARGE SCALE GENOMIC DNA]</scope>
    <source>
        <strain evidence="2">SZHN2017</strain>
        <tissue evidence="2">Muscle</tissue>
    </source>
</reference>
<protein>
    <submittedName>
        <fullName evidence="2">Uncharacterized protein</fullName>
    </submittedName>
</protein>
<feature type="region of interest" description="Disordered" evidence="1">
    <location>
        <begin position="82"/>
        <end position="112"/>
    </location>
</feature>
<name>A0A2T7P7P4_POMCA</name>
<comment type="caution">
    <text evidence="2">The sequence shown here is derived from an EMBL/GenBank/DDBJ whole genome shotgun (WGS) entry which is preliminary data.</text>
</comment>
<evidence type="ECO:0000256" key="1">
    <source>
        <dbReference type="SAM" id="MobiDB-lite"/>
    </source>
</evidence>
<feature type="compositionally biased region" description="Polar residues" evidence="1">
    <location>
        <begin position="82"/>
        <end position="96"/>
    </location>
</feature>
<evidence type="ECO:0000313" key="2">
    <source>
        <dbReference type="EMBL" id="PVD29444.1"/>
    </source>
</evidence>
<proteinExistence type="predicted"/>
<feature type="compositionally biased region" description="Polar residues" evidence="1">
    <location>
        <begin position="157"/>
        <end position="175"/>
    </location>
</feature>
<dbReference type="EMBL" id="PZQS01000005">
    <property type="protein sequence ID" value="PVD29444.1"/>
    <property type="molecule type" value="Genomic_DNA"/>
</dbReference>
<organism evidence="2 3">
    <name type="scientific">Pomacea canaliculata</name>
    <name type="common">Golden apple snail</name>
    <dbReference type="NCBI Taxonomy" id="400727"/>
    <lineage>
        <taxon>Eukaryota</taxon>
        <taxon>Metazoa</taxon>
        <taxon>Spiralia</taxon>
        <taxon>Lophotrochozoa</taxon>
        <taxon>Mollusca</taxon>
        <taxon>Gastropoda</taxon>
        <taxon>Caenogastropoda</taxon>
        <taxon>Architaenioglossa</taxon>
        <taxon>Ampullarioidea</taxon>
        <taxon>Ampullariidae</taxon>
        <taxon>Pomacea</taxon>
    </lineage>
</organism>
<accession>A0A2T7P7P4</accession>
<evidence type="ECO:0000313" key="3">
    <source>
        <dbReference type="Proteomes" id="UP000245119"/>
    </source>
</evidence>
<sequence length="199" mass="21608">MQREVERRVVDESGDLLSAFHSSSVTQQRAACRAKHQIKRKRKKEISRNLVVKAAVRSGAWELVGQPTTTTTTRYVCDKQARQQTARGSDPLNSAPNKLVADDVTPSSSRASSGYPRYLNISLYCYRRPHPAKRFLPKGRCDVTGGSEPPAPLTEDQMATRSSSAGQTLIPTDTATAPDHVAPSTSSTHGGSGSLWTAE</sequence>
<feature type="region of interest" description="Disordered" evidence="1">
    <location>
        <begin position="135"/>
        <end position="199"/>
    </location>
</feature>
<gene>
    <name evidence="2" type="ORF">C0Q70_08695</name>
</gene>
<dbReference type="Proteomes" id="UP000245119">
    <property type="component" value="Linkage Group LG5"/>
</dbReference>
<dbReference type="AlphaFoldDB" id="A0A2T7P7P4"/>
<keyword evidence="3" id="KW-1185">Reference proteome</keyword>